<keyword evidence="1" id="KW-1133">Transmembrane helix</keyword>
<keyword evidence="1" id="KW-0812">Transmembrane</keyword>
<dbReference type="STRING" id="389348.PNK_1822"/>
<evidence type="ECO:0000313" key="3">
    <source>
        <dbReference type="Proteomes" id="UP000069902"/>
    </source>
</evidence>
<dbReference type="RefSeq" id="WP_059061611.1">
    <property type="nucleotide sequence ID" value="NZ_LN879502.1"/>
</dbReference>
<dbReference type="AlphaFoldDB" id="A0A0U5JHH4"/>
<organism evidence="2 3">
    <name type="scientific">Candidatus Protochlamydia naegleriophila</name>
    <dbReference type="NCBI Taxonomy" id="389348"/>
    <lineage>
        <taxon>Bacteria</taxon>
        <taxon>Pseudomonadati</taxon>
        <taxon>Chlamydiota</taxon>
        <taxon>Chlamydiia</taxon>
        <taxon>Parachlamydiales</taxon>
        <taxon>Parachlamydiaceae</taxon>
        <taxon>Candidatus Protochlamydia</taxon>
    </lineage>
</organism>
<keyword evidence="3" id="KW-1185">Reference proteome</keyword>
<name>A0A0U5JHH4_9BACT</name>
<dbReference type="InParanoid" id="A0A0U5JHH4"/>
<dbReference type="EMBL" id="LN879502">
    <property type="protein sequence ID" value="CUI17429.1"/>
    <property type="molecule type" value="Genomic_DNA"/>
</dbReference>
<sequence>MNSVSDTTFLIPSDQAPDLTPSTGLWDTVKSWGRKITPVLPRVFTGTTATVSFFASAFFLLQKNHYTHFPPATERALEAICWTSLGTSSRIMIELLSSSNEEFYAQLQQVHNTTTGLAHWCFFTLWNVSLNVEDEMLKKSLYGVISTLFGYNLAHDCLQALKNLGYGFIDLDEETQESALLNVQENEQSINNGEEEDIPGSLSEPLLMPLQLTPSLLLEPLFTDAKKVLLYNAIKIACGGTTAFLNTFQNPKSELYLLVNTFGYLLIGSGLGEIGLEGLSHFQKK</sequence>
<proteinExistence type="predicted"/>
<evidence type="ECO:0000313" key="2">
    <source>
        <dbReference type="EMBL" id="CUI17429.1"/>
    </source>
</evidence>
<evidence type="ECO:0000256" key="1">
    <source>
        <dbReference type="SAM" id="Phobius"/>
    </source>
</evidence>
<dbReference type="PATRIC" id="fig|389348.3.peg.2047"/>
<accession>A0A0U5JHH4</accession>
<keyword evidence="1" id="KW-0472">Membrane</keyword>
<gene>
    <name evidence="2" type="ORF">PNK_1822</name>
</gene>
<dbReference type="KEGG" id="pnl:PNK_1822"/>
<feature type="transmembrane region" description="Helical" evidence="1">
    <location>
        <begin position="39"/>
        <end position="61"/>
    </location>
</feature>
<dbReference type="Proteomes" id="UP000069902">
    <property type="component" value="Chromosome cPNK"/>
</dbReference>
<reference evidence="3" key="1">
    <citation type="submission" date="2015-09" db="EMBL/GenBank/DDBJ databases">
        <authorList>
            <person name="Bertelli C."/>
        </authorList>
    </citation>
    <scope>NUCLEOTIDE SEQUENCE [LARGE SCALE GENOMIC DNA]</scope>
    <source>
        <strain evidence="3">KNic</strain>
    </source>
</reference>
<protein>
    <submittedName>
        <fullName evidence="2">Putative membrane protein</fullName>
    </submittedName>
</protein>